<feature type="signal peptide" evidence="1">
    <location>
        <begin position="1"/>
        <end position="20"/>
    </location>
</feature>
<dbReference type="EMBL" id="VYQF01000006">
    <property type="protein sequence ID" value="KAA9037129.1"/>
    <property type="molecule type" value="Genomic_DNA"/>
</dbReference>
<gene>
    <name evidence="2" type="ORF">FW778_17010</name>
</gene>
<comment type="caution">
    <text evidence="2">The sequence shown here is derived from an EMBL/GenBank/DDBJ whole genome shotgun (WGS) entry which is preliminary data.</text>
</comment>
<keyword evidence="1" id="KW-0732">Signal</keyword>
<name>A0A5J5ICZ5_9BACT</name>
<sequence length="296" mass="33736">MMIKGFIALLLLTFSSFVFAQGNLLDRKYKLGDSYQYKLTCIEYHNGKWESTIVSICKLSVGRDSNGVYFDEIHWVSKKVFSQKDTIDQKEKAILVKPYHISLQKNGKLDLPKIEIPAMTEPIQDFNTFFVAISPQMGTTELKSAGDSISKKDLVKADFSNGDFILKGDDCFSIKLKMTGVTKITVMTEVDFLPPQVICFPYLLDDMKTPVIDGIINNFQMVQPTGNQKFNVQYGREIFYINSINQRSDGKLLSATMNNTLNLKLKINCDKDYKNSQTEIPFTIQRNLKLELLKIN</sequence>
<evidence type="ECO:0000313" key="3">
    <source>
        <dbReference type="Proteomes" id="UP000326903"/>
    </source>
</evidence>
<dbReference type="AlphaFoldDB" id="A0A5J5ICZ5"/>
<proteinExistence type="predicted"/>
<keyword evidence="3" id="KW-1185">Reference proteome</keyword>
<reference evidence="2 3" key="1">
    <citation type="submission" date="2019-09" db="EMBL/GenBank/DDBJ databases">
        <title>Draft genome sequence of Ginsengibacter sp. BR5-29.</title>
        <authorList>
            <person name="Im W.-T."/>
        </authorList>
    </citation>
    <scope>NUCLEOTIDE SEQUENCE [LARGE SCALE GENOMIC DNA]</scope>
    <source>
        <strain evidence="2 3">BR5-29</strain>
    </source>
</reference>
<feature type="chain" id="PRO_5023912619" evidence="1">
    <location>
        <begin position="21"/>
        <end position="296"/>
    </location>
</feature>
<dbReference type="Proteomes" id="UP000326903">
    <property type="component" value="Unassembled WGS sequence"/>
</dbReference>
<evidence type="ECO:0000256" key="1">
    <source>
        <dbReference type="SAM" id="SignalP"/>
    </source>
</evidence>
<accession>A0A5J5ICZ5</accession>
<evidence type="ECO:0000313" key="2">
    <source>
        <dbReference type="EMBL" id="KAA9037129.1"/>
    </source>
</evidence>
<organism evidence="2 3">
    <name type="scientific">Ginsengibacter hankyongi</name>
    <dbReference type="NCBI Taxonomy" id="2607284"/>
    <lineage>
        <taxon>Bacteria</taxon>
        <taxon>Pseudomonadati</taxon>
        <taxon>Bacteroidota</taxon>
        <taxon>Chitinophagia</taxon>
        <taxon>Chitinophagales</taxon>
        <taxon>Chitinophagaceae</taxon>
        <taxon>Ginsengibacter</taxon>
    </lineage>
</organism>
<protein>
    <submittedName>
        <fullName evidence="2">Uncharacterized protein</fullName>
    </submittedName>
</protein>
<dbReference type="RefSeq" id="WP_150416027.1">
    <property type="nucleotide sequence ID" value="NZ_VYQF01000006.1"/>
</dbReference>